<name>A0AAD4XKL9_9MAGN</name>
<evidence type="ECO:0000313" key="2">
    <source>
        <dbReference type="EMBL" id="KAI3921516.1"/>
    </source>
</evidence>
<dbReference type="Pfam" id="PF04782">
    <property type="entry name" value="DUF632"/>
    <property type="match status" value="1"/>
</dbReference>
<feature type="domain" description="DUF632" evidence="1">
    <location>
        <begin position="2"/>
        <end position="55"/>
    </location>
</feature>
<dbReference type="InterPro" id="IPR006867">
    <property type="entry name" value="DUF632"/>
</dbReference>
<dbReference type="EMBL" id="JAJJMB010008687">
    <property type="protein sequence ID" value="KAI3921516.1"/>
    <property type="molecule type" value="Genomic_DNA"/>
</dbReference>
<sequence>MILVTSQSVSTTSSSIVQVRDTELTPQLVEICHGLMYMWRWMNQYHELQNNIVQQ</sequence>
<comment type="caution">
    <text evidence="2">The sequence shown here is derived from an EMBL/GenBank/DDBJ whole genome shotgun (WGS) entry which is preliminary data.</text>
</comment>
<keyword evidence="3" id="KW-1185">Reference proteome</keyword>
<dbReference type="PANTHER" id="PTHR21450">
    <property type="entry name" value="PROTEIN ALTERED PHOSPHATE STARVATION RESPONSE 1"/>
    <property type="match status" value="1"/>
</dbReference>
<dbReference type="Proteomes" id="UP001202328">
    <property type="component" value="Unassembled WGS sequence"/>
</dbReference>
<organism evidence="2 3">
    <name type="scientific">Papaver atlanticum</name>
    <dbReference type="NCBI Taxonomy" id="357466"/>
    <lineage>
        <taxon>Eukaryota</taxon>
        <taxon>Viridiplantae</taxon>
        <taxon>Streptophyta</taxon>
        <taxon>Embryophyta</taxon>
        <taxon>Tracheophyta</taxon>
        <taxon>Spermatophyta</taxon>
        <taxon>Magnoliopsida</taxon>
        <taxon>Ranunculales</taxon>
        <taxon>Papaveraceae</taxon>
        <taxon>Papaveroideae</taxon>
        <taxon>Papaver</taxon>
    </lineage>
</organism>
<evidence type="ECO:0000259" key="1">
    <source>
        <dbReference type="Pfam" id="PF04782"/>
    </source>
</evidence>
<evidence type="ECO:0000313" key="3">
    <source>
        <dbReference type="Proteomes" id="UP001202328"/>
    </source>
</evidence>
<dbReference type="PANTHER" id="PTHR21450:SF9">
    <property type="entry name" value="BZIP DOMAIN CLASS TRANSCRIPTION FACTOR (DUF630 AND DUF632)-RELATED"/>
    <property type="match status" value="1"/>
</dbReference>
<gene>
    <name evidence="2" type="ORF">MKW98_013450</name>
</gene>
<proteinExistence type="predicted"/>
<feature type="non-terminal residue" evidence="2">
    <location>
        <position position="1"/>
    </location>
</feature>
<protein>
    <recommendedName>
        <fullName evidence="1">DUF632 domain-containing protein</fullName>
    </recommendedName>
</protein>
<accession>A0AAD4XKL9</accession>
<dbReference type="AlphaFoldDB" id="A0AAD4XKL9"/>
<reference evidence="2" key="1">
    <citation type="submission" date="2022-04" db="EMBL/GenBank/DDBJ databases">
        <title>A functionally conserved STORR gene fusion in Papaver species that diverged 16.8 million years ago.</title>
        <authorList>
            <person name="Catania T."/>
        </authorList>
    </citation>
    <scope>NUCLEOTIDE SEQUENCE</scope>
    <source>
        <strain evidence="2">S-188037</strain>
    </source>
</reference>